<protein>
    <submittedName>
        <fullName evidence="2">Putative salt-induced outer membrane protein</fullName>
    </submittedName>
</protein>
<dbReference type="InterPro" id="IPR007433">
    <property type="entry name" value="DUF481"/>
</dbReference>
<dbReference type="AlphaFoldDB" id="A0A839Z0Y2"/>
<dbReference type="Pfam" id="PF04338">
    <property type="entry name" value="DUF481"/>
    <property type="match status" value="1"/>
</dbReference>
<comment type="caution">
    <text evidence="2">The sequence shown here is derived from an EMBL/GenBank/DDBJ whole genome shotgun (WGS) entry which is preliminary data.</text>
</comment>
<feature type="signal peptide" evidence="1">
    <location>
        <begin position="1"/>
        <end position="19"/>
    </location>
</feature>
<organism evidence="2 3">
    <name type="scientific">Sphingomicrobium lutaoense</name>
    <dbReference type="NCBI Taxonomy" id="515949"/>
    <lineage>
        <taxon>Bacteria</taxon>
        <taxon>Pseudomonadati</taxon>
        <taxon>Pseudomonadota</taxon>
        <taxon>Alphaproteobacteria</taxon>
        <taxon>Sphingomonadales</taxon>
        <taxon>Sphingomonadaceae</taxon>
        <taxon>Sphingomicrobium</taxon>
    </lineage>
</organism>
<dbReference type="RefSeq" id="WP_265568885.1">
    <property type="nucleotide sequence ID" value="NZ_JACICF010000001.1"/>
</dbReference>
<evidence type="ECO:0000313" key="2">
    <source>
        <dbReference type="EMBL" id="MBB3763332.1"/>
    </source>
</evidence>
<sequence length="303" mass="32633">MTRTIALGLILLGAAPAGAALPEPVREMIDAAVATGDPAKVSVILDLARQTNPEERAELDAIAARFAEQQAARAAAEAKRKQEEIREAGMLERWKGRGELGAFRATGNSNDLGVTAGLKLKREGIDWRHKLSGLVDYRRSDGSTTREQFLAAYEPHYKIEDGLFAFGLAQYERDRFQGFAARTTLSGGLGYQLVDSERLQVAVKGGPAWRRTSLIGGGTENHLAGLAALDLDYQLTDRLALTESVEAYLESGSTTLKSVTGLEADLGGSLIGRVAYVVEHETDPPAGAVKTDTLTRVTIVYDF</sequence>
<proteinExistence type="predicted"/>
<evidence type="ECO:0000313" key="3">
    <source>
        <dbReference type="Proteomes" id="UP000578569"/>
    </source>
</evidence>
<gene>
    <name evidence="2" type="ORF">FHS50_000355</name>
</gene>
<evidence type="ECO:0000256" key="1">
    <source>
        <dbReference type="SAM" id="SignalP"/>
    </source>
</evidence>
<dbReference type="Proteomes" id="UP000578569">
    <property type="component" value="Unassembled WGS sequence"/>
</dbReference>
<keyword evidence="3" id="KW-1185">Reference proteome</keyword>
<feature type="chain" id="PRO_5032728098" evidence="1">
    <location>
        <begin position="20"/>
        <end position="303"/>
    </location>
</feature>
<accession>A0A839Z0Y2</accession>
<keyword evidence="1" id="KW-0732">Signal</keyword>
<name>A0A839Z0Y2_9SPHN</name>
<reference evidence="2 3" key="1">
    <citation type="submission" date="2020-08" db="EMBL/GenBank/DDBJ databases">
        <title>Genomic Encyclopedia of Type Strains, Phase IV (KMG-IV): sequencing the most valuable type-strain genomes for metagenomic binning, comparative biology and taxonomic classification.</title>
        <authorList>
            <person name="Goeker M."/>
        </authorList>
    </citation>
    <scope>NUCLEOTIDE SEQUENCE [LARGE SCALE GENOMIC DNA]</scope>
    <source>
        <strain evidence="2 3">DSM 24194</strain>
    </source>
</reference>
<dbReference type="EMBL" id="JACICF010000001">
    <property type="protein sequence ID" value="MBB3763332.1"/>
    <property type="molecule type" value="Genomic_DNA"/>
</dbReference>